<dbReference type="KEGG" id="dli:dnl_46740"/>
<sequence>MPEDAKFEKHNSNSRLLFNTIKMIDYRAETGMSMMLKEFLNREQDARAIIRELFKTEADIYPDHENKIISVRIHRMTTMRNDEAVKKLLKKLNETETIFPGTDMKMQYSLVE</sequence>
<dbReference type="Pfam" id="PF21804">
    <property type="entry name" value="Transposase_29"/>
    <property type="match status" value="1"/>
</dbReference>
<reference evidence="1" key="1">
    <citation type="journal article" date="2021" name="Microb. Physiol.">
        <title>Proteogenomic Insights into the Physiology of Marine, Sulfate-Reducing, Filamentous Desulfonema limicola and Desulfonema magnum.</title>
        <authorList>
            <person name="Schnaars V."/>
            <person name="Wohlbrand L."/>
            <person name="Scheve S."/>
            <person name="Hinrichs C."/>
            <person name="Reinhardt R."/>
            <person name="Rabus R."/>
        </authorList>
    </citation>
    <scope>NUCLEOTIDE SEQUENCE</scope>
    <source>
        <strain evidence="1">5ac10</strain>
    </source>
</reference>
<organism evidence="1 2">
    <name type="scientific">Desulfonema limicola</name>
    <dbReference type="NCBI Taxonomy" id="45656"/>
    <lineage>
        <taxon>Bacteria</taxon>
        <taxon>Pseudomonadati</taxon>
        <taxon>Thermodesulfobacteriota</taxon>
        <taxon>Desulfobacteria</taxon>
        <taxon>Desulfobacterales</taxon>
        <taxon>Desulfococcaceae</taxon>
        <taxon>Desulfonema</taxon>
    </lineage>
</organism>
<keyword evidence="2" id="KW-1185">Reference proteome</keyword>
<dbReference type="EMBL" id="CP061799">
    <property type="protein sequence ID" value="QTA82300.1"/>
    <property type="molecule type" value="Genomic_DNA"/>
</dbReference>
<dbReference type="AlphaFoldDB" id="A0A975BBP8"/>
<evidence type="ECO:0000313" key="2">
    <source>
        <dbReference type="Proteomes" id="UP000663720"/>
    </source>
</evidence>
<name>A0A975BBP8_9BACT</name>
<accession>A0A975BBP8</accession>
<dbReference type="RefSeq" id="WP_207688244.1">
    <property type="nucleotide sequence ID" value="NZ_CP061799.1"/>
</dbReference>
<gene>
    <name evidence="1" type="ORF">dnl_46740</name>
</gene>
<evidence type="ECO:0000313" key="1">
    <source>
        <dbReference type="EMBL" id="QTA82300.1"/>
    </source>
</evidence>
<proteinExistence type="predicted"/>
<dbReference type="Proteomes" id="UP000663720">
    <property type="component" value="Chromosome"/>
</dbReference>
<dbReference type="InterPro" id="IPR049343">
    <property type="entry name" value="Transposase_29"/>
</dbReference>
<protein>
    <submittedName>
        <fullName evidence="1">Uncharacterized protein</fullName>
    </submittedName>
</protein>